<reference evidence="6" key="2">
    <citation type="submission" date="2020-09" db="EMBL/GenBank/DDBJ databases">
        <authorList>
            <person name="Sun Q."/>
            <person name="Zhou Y."/>
        </authorList>
    </citation>
    <scope>NUCLEOTIDE SEQUENCE</scope>
    <source>
        <strain evidence="6">CGMCC 4.7138</strain>
    </source>
</reference>
<evidence type="ECO:0000256" key="2">
    <source>
        <dbReference type="ARBA" id="ARBA00023125"/>
    </source>
</evidence>
<dbReference type="GO" id="GO:0003700">
    <property type="term" value="F:DNA-binding transcription factor activity"/>
    <property type="evidence" value="ECO:0007669"/>
    <property type="project" value="TreeGrafter"/>
</dbReference>
<comment type="caution">
    <text evidence="6">The sequence shown here is derived from an EMBL/GenBank/DDBJ whole genome shotgun (WGS) entry which is preliminary data.</text>
</comment>
<dbReference type="Proteomes" id="UP000653480">
    <property type="component" value="Unassembled WGS sequence"/>
</dbReference>
<protein>
    <submittedName>
        <fullName evidence="6">TetR family transcriptional regulator</fullName>
    </submittedName>
</protein>
<proteinExistence type="predicted"/>
<feature type="DNA-binding region" description="H-T-H motif" evidence="4">
    <location>
        <begin position="35"/>
        <end position="54"/>
    </location>
</feature>
<reference evidence="6" key="1">
    <citation type="journal article" date="2014" name="Int. J. Syst. Evol. Microbiol.">
        <title>Complete genome sequence of Corynebacterium casei LMG S-19264T (=DSM 44701T), isolated from a smear-ripened cheese.</title>
        <authorList>
            <consortium name="US DOE Joint Genome Institute (JGI-PGF)"/>
            <person name="Walter F."/>
            <person name="Albersmeier A."/>
            <person name="Kalinowski J."/>
            <person name="Ruckert C."/>
        </authorList>
    </citation>
    <scope>NUCLEOTIDE SEQUENCE</scope>
    <source>
        <strain evidence="6">CGMCC 4.7138</strain>
    </source>
</reference>
<dbReference type="AlphaFoldDB" id="A0A8H9L9T1"/>
<gene>
    <name evidence="6" type="ORF">GCM10011574_23810</name>
</gene>
<keyword evidence="7" id="KW-1185">Reference proteome</keyword>
<evidence type="ECO:0000313" key="7">
    <source>
        <dbReference type="Proteomes" id="UP000653480"/>
    </source>
</evidence>
<dbReference type="PROSITE" id="PS50977">
    <property type="entry name" value="HTH_TETR_2"/>
    <property type="match status" value="1"/>
</dbReference>
<dbReference type="InterPro" id="IPR001647">
    <property type="entry name" value="HTH_TetR"/>
</dbReference>
<dbReference type="InterPro" id="IPR050109">
    <property type="entry name" value="HTH-type_TetR-like_transc_reg"/>
</dbReference>
<keyword evidence="3" id="KW-0804">Transcription</keyword>
<evidence type="ECO:0000256" key="3">
    <source>
        <dbReference type="ARBA" id="ARBA00023163"/>
    </source>
</evidence>
<sequence>MTADKPLRADARRNRDALIATAREVFDAGDFFDLRFDDFARLAGVGTGTLYRHFPTREALAEAVYHGEVAALCDRARRLQATLPAAEALATFLRGMVDHIDAHQGLARTLATLMAAGSGALAEGSRALEQAVTDLVAAAVKDGAVRDDVDAGAVMMALHGIGAAHDRPGWRAEADGVITLVLDGLRRSCSGDSQREHEQDSAGTALRQLVDQPAPLGRRHPGRMR</sequence>
<name>A0A8H9L9T1_9ACTN</name>
<dbReference type="PRINTS" id="PR00455">
    <property type="entry name" value="HTHTETR"/>
</dbReference>
<evidence type="ECO:0000256" key="1">
    <source>
        <dbReference type="ARBA" id="ARBA00023015"/>
    </source>
</evidence>
<dbReference type="Pfam" id="PF21597">
    <property type="entry name" value="TetR_C_43"/>
    <property type="match status" value="1"/>
</dbReference>
<dbReference type="SUPFAM" id="SSF48498">
    <property type="entry name" value="Tetracyclin repressor-like, C-terminal domain"/>
    <property type="match status" value="1"/>
</dbReference>
<dbReference type="Pfam" id="PF00440">
    <property type="entry name" value="TetR_N"/>
    <property type="match status" value="1"/>
</dbReference>
<dbReference type="PANTHER" id="PTHR30055">
    <property type="entry name" value="HTH-TYPE TRANSCRIPTIONAL REGULATOR RUTR"/>
    <property type="match status" value="1"/>
</dbReference>
<feature type="domain" description="HTH tetR-type" evidence="5">
    <location>
        <begin position="12"/>
        <end position="72"/>
    </location>
</feature>
<evidence type="ECO:0000256" key="4">
    <source>
        <dbReference type="PROSITE-ProRule" id="PRU00335"/>
    </source>
</evidence>
<keyword evidence="2 4" id="KW-0238">DNA-binding</keyword>
<evidence type="ECO:0000259" key="5">
    <source>
        <dbReference type="PROSITE" id="PS50977"/>
    </source>
</evidence>
<dbReference type="InterPro" id="IPR049445">
    <property type="entry name" value="TetR_SbtR-like_C"/>
</dbReference>
<keyword evidence="1" id="KW-0805">Transcription regulation</keyword>
<organism evidence="6 7">
    <name type="scientific">Microbispora bryophytorum</name>
    <dbReference type="NCBI Taxonomy" id="1460882"/>
    <lineage>
        <taxon>Bacteria</taxon>
        <taxon>Bacillati</taxon>
        <taxon>Actinomycetota</taxon>
        <taxon>Actinomycetes</taxon>
        <taxon>Streptosporangiales</taxon>
        <taxon>Streptosporangiaceae</taxon>
        <taxon>Microbispora</taxon>
    </lineage>
</organism>
<evidence type="ECO:0000313" key="6">
    <source>
        <dbReference type="EMBL" id="GGO08872.1"/>
    </source>
</evidence>
<dbReference type="PANTHER" id="PTHR30055:SF234">
    <property type="entry name" value="HTH-TYPE TRANSCRIPTIONAL REGULATOR BETI"/>
    <property type="match status" value="1"/>
</dbReference>
<dbReference type="Gene3D" id="1.10.357.10">
    <property type="entry name" value="Tetracycline Repressor, domain 2"/>
    <property type="match status" value="1"/>
</dbReference>
<dbReference type="InterPro" id="IPR036271">
    <property type="entry name" value="Tet_transcr_reg_TetR-rel_C_sf"/>
</dbReference>
<dbReference type="EMBL" id="BMMN01000003">
    <property type="protein sequence ID" value="GGO08872.1"/>
    <property type="molecule type" value="Genomic_DNA"/>
</dbReference>
<dbReference type="SUPFAM" id="SSF46689">
    <property type="entry name" value="Homeodomain-like"/>
    <property type="match status" value="1"/>
</dbReference>
<dbReference type="InterPro" id="IPR009057">
    <property type="entry name" value="Homeodomain-like_sf"/>
</dbReference>
<dbReference type="GO" id="GO:0000976">
    <property type="term" value="F:transcription cis-regulatory region binding"/>
    <property type="evidence" value="ECO:0007669"/>
    <property type="project" value="TreeGrafter"/>
</dbReference>
<accession>A0A8H9L9T1</accession>
<dbReference type="RefSeq" id="WP_208762566.1">
    <property type="nucleotide sequence ID" value="NZ_BMMN01000003.1"/>
</dbReference>